<protein>
    <submittedName>
        <fullName evidence="1">Uncharacterized protein</fullName>
    </submittedName>
</protein>
<name>A0A6A4JMR7_APOLU</name>
<keyword evidence="2" id="KW-1185">Reference proteome</keyword>
<proteinExistence type="predicted"/>
<organism evidence="1 2">
    <name type="scientific">Apolygus lucorum</name>
    <name type="common">Small green plant bug</name>
    <name type="synonym">Lygocoris lucorum</name>
    <dbReference type="NCBI Taxonomy" id="248454"/>
    <lineage>
        <taxon>Eukaryota</taxon>
        <taxon>Metazoa</taxon>
        <taxon>Ecdysozoa</taxon>
        <taxon>Arthropoda</taxon>
        <taxon>Hexapoda</taxon>
        <taxon>Insecta</taxon>
        <taxon>Pterygota</taxon>
        <taxon>Neoptera</taxon>
        <taxon>Paraneoptera</taxon>
        <taxon>Hemiptera</taxon>
        <taxon>Heteroptera</taxon>
        <taxon>Panheteroptera</taxon>
        <taxon>Cimicomorpha</taxon>
        <taxon>Miridae</taxon>
        <taxon>Mirini</taxon>
        <taxon>Apolygus</taxon>
    </lineage>
</organism>
<dbReference type="EMBL" id="WIXP02000011">
    <property type="protein sequence ID" value="KAF6202922.1"/>
    <property type="molecule type" value="Genomic_DNA"/>
</dbReference>
<reference evidence="1" key="1">
    <citation type="journal article" date="2021" name="Mol. Ecol. Resour.">
        <title>Apolygus lucorum genome provides insights into omnivorousness and mesophyll feeding.</title>
        <authorList>
            <person name="Liu Y."/>
            <person name="Liu H."/>
            <person name="Wang H."/>
            <person name="Huang T."/>
            <person name="Liu B."/>
            <person name="Yang B."/>
            <person name="Yin L."/>
            <person name="Li B."/>
            <person name="Zhang Y."/>
            <person name="Zhang S."/>
            <person name="Jiang F."/>
            <person name="Zhang X."/>
            <person name="Ren Y."/>
            <person name="Wang B."/>
            <person name="Wang S."/>
            <person name="Lu Y."/>
            <person name="Wu K."/>
            <person name="Fan W."/>
            <person name="Wang G."/>
        </authorList>
    </citation>
    <scope>NUCLEOTIDE SEQUENCE</scope>
    <source>
        <strain evidence="1">12Hb</strain>
    </source>
</reference>
<gene>
    <name evidence="1" type="ORF">GE061_003329</name>
</gene>
<dbReference type="Proteomes" id="UP000466442">
    <property type="component" value="Unassembled WGS sequence"/>
</dbReference>
<dbReference type="AlphaFoldDB" id="A0A6A4JMR7"/>
<sequence length="137" mass="14484">MLRCGRDTERPSAVRRATQSQHMHLAVGGALAKAGTALFLVLASTTLLCLLRRGSTRSLSLLQEAADQMEMMERRAAALGEELAAADGAAGAAVARRRAEAAGDRSALFWPGTPLSSLSQQDEQARGVPAQRNVKSN</sequence>
<evidence type="ECO:0000313" key="1">
    <source>
        <dbReference type="EMBL" id="KAF6202922.1"/>
    </source>
</evidence>
<accession>A0A6A4JMR7</accession>
<comment type="caution">
    <text evidence="1">The sequence shown here is derived from an EMBL/GenBank/DDBJ whole genome shotgun (WGS) entry which is preliminary data.</text>
</comment>
<evidence type="ECO:0000313" key="2">
    <source>
        <dbReference type="Proteomes" id="UP000466442"/>
    </source>
</evidence>